<keyword evidence="3 6" id="KW-1133">Transmembrane helix</keyword>
<dbReference type="SUPFAM" id="SSF50182">
    <property type="entry name" value="Sm-like ribonucleoproteins"/>
    <property type="match status" value="1"/>
</dbReference>
<dbReference type="RefSeq" id="WP_191271506.1">
    <property type="nucleotide sequence ID" value="NZ_BMXJ01000004.1"/>
</dbReference>
<keyword evidence="2 6" id="KW-0812">Transmembrane</keyword>
<feature type="transmembrane region" description="Helical" evidence="6">
    <location>
        <begin position="82"/>
        <end position="100"/>
    </location>
</feature>
<evidence type="ECO:0000256" key="1">
    <source>
        <dbReference type="ARBA" id="ARBA00004370"/>
    </source>
</evidence>
<comment type="subcellular location">
    <subcellularLocation>
        <location evidence="1">Membrane</location>
    </subcellularLocation>
</comment>
<feature type="transmembrane region" description="Helical" evidence="6">
    <location>
        <begin position="127"/>
        <end position="148"/>
    </location>
</feature>
<evidence type="ECO:0000256" key="5">
    <source>
        <dbReference type="SAM" id="MobiDB-lite"/>
    </source>
</evidence>
<comment type="caution">
    <text evidence="8">The sequence shown here is derived from an EMBL/GenBank/DDBJ whole genome shotgun (WGS) entry which is preliminary data.</text>
</comment>
<evidence type="ECO:0000313" key="8">
    <source>
        <dbReference type="EMBL" id="MBE1457479.1"/>
    </source>
</evidence>
<feature type="transmembrane region" description="Helical" evidence="6">
    <location>
        <begin position="40"/>
        <end position="62"/>
    </location>
</feature>
<gene>
    <name evidence="8" type="ORF">H4W79_001693</name>
</gene>
<sequence>MSITPWIVIGVAVTVSMTLVFVVHWLLTHQLGKVWPNARYVVSRSAVTAYTAAAVVGANLALPDRDDVSWNTYQVIQHAMQILMIGTLTALGISLAYAATDMVLQRLSAKNGDADRRARRLQTQVRLLRRVITSIIVVLAIAAILFTFDAVRALGAGLLASAGVIGIVAGVAAQSTLSNLFAGLQLAFSDALRIGDVVVVEGEWGRVEELSLVNVTIKIWDERRLVVPVANFTTTSFENWTKSGTNITAKVVLPLDWEVPISELREEAGLLITGSKHWDGRSWSCQVVDISGTGEIQVRVVATAADTGDQWNIACEIREHLITWLATNYPESLPRSRTEFVTSAGNDDPDYAAQFPTSAFRRAAAPAAAPGTAHDSTNGSAQAGNPEEV</sequence>
<evidence type="ECO:0000256" key="2">
    <source>
        <dbReference type="ARBA" id="ARBA00022692"/>
    </source>
</evidence>
<dbReference type="Gene3D" id="1.10.287.1260">
    <property type="match status" value="1"/>
</dbReference>
<dbReference type="Gene3D" id="2.30.30.60">
    <property type="match status" value="1"/>
</dbReference>
<feature type="compositionally biased region" description="Polar residues" evidence="5">
    <location>
        <begin position="374"/>
        <end position="383"/>
    </location>
</feature>
<dbReference type="Pfam" id="PF00924">
    <property type="entry name" value="MS_channel_2nd"/>
    <property type="match status" value="1"/>
</dbReference>
<dbReference type="InterPro" id="IPR010920">
    <property type="entry name" value="LSM_dom_sf"/>
</dbReference>
<feature type="domain" description="Mechanosensitive ion channel MscS" evidence="7">
    <location>
        <begin position="176"/>
        <end position="242"/>
    </location>
</feature>
<dbReference type="PANTHER" id="PTHR30566:SF25">
    <property type="entry name" value="INNER MEMBRANE PROTEIN"/>
    <property type="match status" value="1"/>
</dbReference>
<keyword evidence="9" id="KW-1185">Reference proteome</keyword>
<reference evidence="8 9" key="1">
    <citation type="submission" date="2020-10" db="EMBL/GenBank/DDBJ databases">
        <title>Sequencing the genomes of 1000 actinobacteria strains.</title>
        <authorList>
            <person name="Klenk H.-P."/>
        </authorList>
    </citation>
    <scope>NUCLEOTIDE SEQUENCE [LARGE SCALE GENOMIC DNA]</scope>
    <source>
        <strain evidence="8 9">DSM 45157</strain>
    </source>
</reference>
<feature type="transmembrane region" description="Helical" evidence="6">
    <location>
        <begin position="154"/>
        <end position="173"/>
    </location>
</feature>
<dbReference type="InterPro" id="IPR023408">
    <property type="entry name" value="MscS_beta-dom_sf"/>
</dbReference>
<proteinExistence type="predicted"/>
<accession>A0ABR9HEL9</accession>
<keyword evidence="4 6" id="KW-0472">Membrane</keyword>
<evidence type="ECO:0000259" key="7">
    <source>
        <dbReference type="Pfam" id="PF00924"/>
    </source>
</evidence>
<dbReference type="EMBL" id="JADBDY010000001">
    <property type="protein sequence ID" value="MBE1457479.1"/>
    <property type="molecule type" value="Genomic_DNA"/>
</dbReference>
<dbReference type="Proteomes" id="UP000598217">
    <property type="component" value="Unassembled WGS sequence"/>
</dbReference>
<evidence type="ECO:0000256" key="3">
    <source>
        <dbReference type="ARBA" id="ARBA00022989"/>
    </source>
</evidence>
<dbReference type="PANTHER" id="PTHR30566">
    <property type="entry name" value="YNAI-RELATED MECHANOSENSITIVE ION CHANNEL"/>
    <property type="match status" value="1"/>
</dbReference>
<feature type="transmembrane region" description="Helical" evidence="6">
    <location>
        <begin position="6"/>
        <end position="28"/>
    </location>
</feature>
<name>A0ABR9HEL9_9ACTN</name>
<evidence type="ECO:0000313" key="9">
    <source>
        <dbReference type="Proteomes" id="UP000598217"/>
    </source>
</evidence>
<feature type="region of interest" description="Disordered" evidence="5">
    <location>
        <begin position="362"/>
        <end position="389"/>
    </location>
</feature>
<organism evidence="8 9">
    <name type="scientific">Nocardiopsis terrae</name>
    <dbReference type="NCBI Taxonomy" id="372655"/>
    <lineage>
        <taxon>Bacteria</taxon>
        <taxon>Bacillati</taxon>
        <taxon>Actinomycetota</taxon>
        <taxon>Actinomycetes</taxon>
        <taxon>Streptosporangiales</taxon>
        <taxon>Nocardiopsidaceae</taxon>
        <taxon>Nocardiopsis</taxon>
    </lineage>
</organism>
<evidence type="ECO:0000256" key="6">
    <source>
        <dbReference type="SAM" id="Phobius"/>
    </source>
</evidence>
<dbReference type="InterPro" id="IPR006685">
    <property type="entry name" value="MscS_channel_2nd"/>
</dbReference>
<protein>
    <submittedName>
        <fullName evidence="8">Small-conductance mechanosensitive channel</fullName>
    </submittedName>
</protein>
<evidence type="ECO:0000256" key="4">
    <source>
        <dbReference type="ARBA" id="ARBA00023136"/>
    </source>
</evidence>